<gene>
    <name evidence="1" type="ORF">Taro_026135</name>
</gene>
<comment type="caution">
    <text evidence="1">The sequence shown here is derived from an EMBL/GenBank/DDBJ whole genome shotgun (WGS) entry which is preliminary data.</text>
</comment>
<dbReference type="Proteomes" id="UP000652761">
    <property type="component" value="Unassembled WGS sequence"/>
</dbReference>
<evidence type="ECO:0000313" key="1">
    <source>
        <dbReference type="EMBL" id="MQL93497.1"/>
    </source>
</evidence>
<proteinExistence type="predicted"/>
<reference evidence="1" key="1">
    <citation type="submission" date="2017-07" db="EMBL/GenBank/DDBJ databases">
        <title>Taro Niue Genome Assembly and Annotation.</title>
        <authorList>
            <person name="Atibalentja N."/>
            <person name="Keating K."/>
            <person name="Fields C.J."/>
        </authorList>
    </citation>
    <scope>NUCLEOTIDE SEQUENCE</scope>
    <source>
        <strain evidence="1">Niue_2</strain>
        <tissue evidence="1">Leaf</tissue>
    </source>
</reference>
<evidence type="ECO:0000313" key="2">
    <source>
        <dbReference type="Proteomes" id="UP000652761"/>
    </source>
</evidence>
<organism evidence="1 2">
    <name type="scientific">Colocasia esculenta</name>
    <name type="common">Wild taro</name>
    <name type="synonym">Arum esculentum</name>
    <dbReference type="NCBI Taxonomy" id="4460"/>
    <lineage>
        <taxon>Eukaryota</taxon>
        <taxon>Viridiplantae</taxon>
        <taxon>Streptophyta</taxon>
        <taxon>Embryophyta</taxon>
        <taxon>Tracheophyta</taxon>
        <taxon>Spermatophyta</taxon>
        <taxon>Magnoliopsida</taxon>
        <taxon>Liliopsida</taxon>
        <taxon>Araceae</taxon>
        <taxon>Aroideae</taxon>
        <taxon>Colocasieae</taxon>
        <taxon>Colocasia</taxon>
    </lineage>
</organism>
<keyword evidence="2" id="KW-1185">Reference proteome</keyword>
<accession>A0A843VG97</accession>
<sequence>MYTCAEATTPSRARSVEATSHKSYDCRSDLAQELRCIRVPKRPRLHLSDVGFSVPKQPRGSRPEPASPIVAINWNRGKFKMIKLITSVTDIERVIAACCSEGSGFPSRK</sequence>
<protein>
    <submittedName>
        <fullName evidence="1">Uncharacterized protein</fullName>
    </submittedName>
</protein>
<name>A0A843VG97_COLES</name>
<dbReference type="AlphaFoldDB" id="A0A843VG97"/>
<dbReference type="EMBL" id="NMUH01001569">
    <property type="protein sequence ID" value="MQL93497.1"/>
    <property type="molecule type" value="Genomic_DNA"/>
</dbReference>